<sequence length="51" mass="5532">MERDYILSVLKLCKGKVYGGGGASEILKIPASTLNSKIKKLGITKEDIYST</sequence>
<evidence type="ECO:0000313" key="1">
    <source>
        <dbReference type="EMBL" id="SFZ94702.1"/>
    </source>
</evidence>
<evidence type="ECO:0000313" key="2">
    <source>
        <dbReference type="Proteomes" id="UP000182544"/>
    </source>
</evidence>
<name>A0A1K2IQX0_9FLAO</name>
<keyword evidence="1" id="KW-0456">Lyase</keyword>
<dbReference type="STRING" id="369401.SAMN05428642_1055"/>
<reference evidence="1 2" key="1">
    <citation type="submission" date="2016-10" db="EMBL/GenBank/DDBJ databases">
        <authorList>
            <person name="de Groot N.N."/>
        </authorList>
    </citation>
    <scope>NUCLEOTIDE SEQUENCE [LARGE SCALE GENOMIC DNA]</scope>
    <source>
        <strain evidence="1 2">DSM 18180</strain>
    </source>
</reference>
<dbReference type="SUPFAM" id="SSF46689">
    <property type="entry name" value="Homeodomain-like"/>
    <property type="match status" value="1"/>
</dbReference>
<dbReference type="AlphaFoldDB" id="A0A1K2IQX0"/>
<organism evidence="1 2">
    <name type="scientific">Flaviramulus basaltis</name>
    <dbReference type="NCBI Taxonomy" id="369401"/>
    <lineage>
        <taxon>Bacteria</taxon>
        <taxon>Pseudomonadati</taxon>
        <taxon>Bacteroidota</taxon>
        <taxon>Flavobacteriia</taxon>
        <taxon>Flavobacteriales</taxon>
        <taxon>Flavobacteriaceae</taxon>
        <taxon>Flaviramulus</taxon>
    </lineage>
</organism>
<dbReference type="GO" id="GO:0016829">
    <property type="term" value="F:lyase activity"/>
    <property type="evidence" value="ECO:0007669"/>
    <property type="project" value="UniProtKB-KW"/>
</dbReference>
<accession>A0A1K2IQX0</accession>
<protein>
    <submittedName>
        <fullName evidence="1">Formate hydrogenlyase transcriptional activator</fullName>
    </submittedName>
</protein>
<dbReference type="Proteomes" id="UP000182544">
    <property type="component" value="Unassembled WGS sequence"/>
</dbReference>
<dbReference type="RefSeq" id="WP_171946652.1">
    <property type="nucleotide sequence ID" value="NZ_FPKV01000005.1"/>
</dbReference>
<dbReference type="Gene3D" id="1.10.10.60">
    <property type="entry name" value="Homeodomain-like"/>
    <property type="match status" value="1"/>
</dbReference>
<proteinExistence type="predicted"/>
<keyword evidence="2" id="KW-1185">Reference proteome</keyword>
<dbReference type="EMBL" id="FPKV01000005">
    <property type="protein sequence ID" value="SFZ94702.1"/>
    <property type="molecule type" value="Genomic_DNA"/>
</dbReference>
<dbReference type="InterPro" id="IPR009057">
    <property type="entry name" value="Homeodomain-like_sf"/>
</dbReference>
<gene>
    <name evidence="1" type="ORF">SAMN05428642_1055</name>
</gene>